<name>A0A397V216_9GLOM</name>
<feature type="compositionally biased region" description="Acidic residues" evidence="1">
    <location>
        <begin position="377"/>
        <end position="392"/>
    </location>
</feature>
<feature type="compositionally biased region" description="Basic and acidic residues" evidence="1">
    <location>
        <begin position="393"/>
        <end position="409"/>
    </location>
</feature>
<reference evidence="2 3" key="1">
    <citation type="submission" date="2018-06" db="EMBL/GenBank/DDBJ databases">
        <title>Comparative genomics reveals the genomic features of Rhizophagus irregularis, R. cerebriforme, R. diaphanum and Gigaspora rosea, and their symbiotic lifestyle signature.</title>
        <authorList>
            <person name="Morin E."/>
            <person name="San Clemente H."/>
            <person name="Chen E.C.H."/>
            <person name="De La Providencia I."/>
            <person name="Hainaut M."/>
            <person name="Kuo A."/>
            <person name="Kohler A."/>
            <person name="Murat C."/>
            <person name="Tang N."/>
            <person name="Roy S."/>
            <person name="Loubradou J."/>
            <person name="Henrissat B."/>
            <person name="Grigoriev I.V."/>
            <person name="Corradi N."/>
            <person name="Roux C."/>
            <person name="Martin F.M."/>
        </authorList>
    </citation>
    <scope>NUCLEOTIDE SEQUENCE [LARGE SCALE GENOMIC DNA]</scope>
    <source>
        <strain evidence="2 3">DAOM 194757</strain>
    </source>
</reference>
<evidence type="ECO:0000313" key="3">
    <source>
        <dbReference type="Proteomes" id="UP000266673"/>
    </source>
</evidence>
<feature type="compositionally biased region" description="Polar residues" evidence="1">
    <location>
        <begin position="50"/>
        <end position="64"/>
    </location>
</feature>
<feature type="compositionally biased region" description="Polar residues" evidence="1">
    <location>
        <begin position="351"/>
        <end position="361"/>
    </location>
</feature>
<keyword evidence="3" id="KW-1185">Reference proteome</keyword>
<dbReference type="Proteomes" id="UP000266673">
    <property type="component" value="Unassembled WGS sequence"/>
</dbReference>
<feature type="region of interest" description="Disordered" evidence="1">
    <location>
        <begin position="375"/>
        <end position="409"/>
    </location>
</feature>
<dbReference type="EMBL" id="QKWP01000706">
    <property type="protein sequence ID" value="RIB16042.1"/>
    <property type="molecule type" value="Genomic_DNA"/>
</dbReference>
<feature type="compositionally biased region" description="Basic and acidic residues" evidence="1">
    <location>
        <begin position="315"/>
        <end position="334"/>
    </location>
</feature>
<sequence length="409" mass="47007">MFQGFSIKSKKTSKNTQSKKANKGKAASLESTRSTTLSESFSERFDNLGVNDNSGSNSYSYANTSESNERTLARIIENQGEILSELKVIKDKVGRIENRLNDLEQKMDNSFDITNDKAFKEDTIKGAAKALIEKAIYPENSQIKSEAEKYVRENYAEYFERFTLKDWNVYYVNNIHGPLLQKIRSLWGTLTNKIKETLFSVYGNLIEPINNKAKPDEVIMWKKSTKTNECYQKLFEELEEDSDDTYMNRILHKIWPDGKAPPEKIAYAIAVCQTMLNPKNKIITMSDHVVKKLIAINLNKLEYGRHFSISSSEDETSKENRDETSKEDRDKSDDNDSENDNTEQGSKRKNNSNYSDKQNISKGCDFTNLILKITELVDLDPEEVQEAPDEDVDKEKETDNYKKNTDNDE</sequence>
<organism evidence="2 3">
    <name type="scientific">Gigaspora rosea</name>
    <dbReference type="NCBI Taxonomy" id="44941"/>
    <lineage>
        <taxon>Eukaryota</taxon>
        <taxon>Fungi</taxon>
        <taxon>Fungi incertae sedis</taxon>
        <taxon>Mucoromycota</taxon>
        <taxon>Glomeromycotina</taxon>
        <taxon>Glomeromycetes</taxon>
        <taxon>Diversisporales</taxon>
        <taxon>Gigasporaceae</taxon>
        <taxon>Gigaspora</taxon>
    </lineage>
</organism>
<comment type="caution">
    <text evidence="2">The sequence shown here is derived from an EMBL/GenBank/DDBJ whole genome shotgun (WGS) entry which is preliminary data.</text>
</comment>
<feature type="region of interest" description="Disordered" evidence="1">
    <location>
        <begin position="45"/>
        <end position="64"/>
    </location>
</feature>
<protein>
    <submittedName>
        <fullName evidence="2">Uncharacterized protein</fullName>
    </submittedName>
</protein>
<dbReference type="OrthoDB" id="2408226at2759"/>
<gene>
    <name evidence="2" type="ORF">C2G38_2191059</name>
</gene>
<evidence type="ECO:0000256" key="1">
    <source>
        <dbReference type="SAM" id="MobiDB-lite"/>
    </source>
</evidence>
<dbReference type="AlphaFoldDB" id="A0A397V216"/>
<feature type="region of interest" description="Disordered" evidence="1">
    <location>
        <begin position="1"/>
        <end position="37"/>
    </location>
</feature>
<feature type="region of interest" description="Disordered" evidence="1">
    <location>
        <begin position="310"/>
        <end position="361"/>
    </location>
</feature>
<evidence type="ECO:0000313" key="2">
    <source>
        <dbReference type="EMBL" id="RIB16042.1"/>
    </source>
</evidence>
<feature type="compositionally biased region" description="Low complexity" evidence="1">
    <location>
        <begin position="28"/>
        <end position="37"/>
    </location>
</feature>
<accession>A0A397V216</accession>
<proteinExistence type="predicted"/>
<dbReference type="STRING" id="44941.A0A397V216"/>